<proteinExistence type="predicted"/>
<accession>A0AAJ0B1Z1</accession>
<dbReference type="InterPro" id="IPR029058">
    <property type="entry name" value="AB_hydrolase_fold"/>
</dbReference>
<reference evidence="1" key="1">
    <citation type="submission" date="2023-06" db="EMBL/GenBank/DDBJ databases">
        <title>Genome-scale phylogeny and comparative genomics of the fungal order Sordariales.</title>
        <authorList>
            <consortium name="Lawrence Berkeley National Laboratory"/>
            <person name="Hensen N."/>
            <person name="Bonometti L."/>
            <person name="Westerberg I."/>
            <person name="Brannstrom I.O."/>
            <person name="Guillou S."/>
            <person name="Cros-Aarteil S."/>
            <person name="Calhoun S."/>
            <person name="Haridas S."/>
            <person name="Kuo A."/>
            <person name="Mondo S."/>
            <person name="Pangilinan J."/>
            <person name="Riley R."/>
            <person name="Labutti K."/>
            <person name="Andreopoulos B."/>
            <person name="Lipzen A."/>
            <person name="Chen C."/>
            <person name="Yanf M."/>
            <person name="Daum C."/>
            <person name="Ng V."/>
            <person name="Clum A."/>
            <person name="Steindorff A."/>
            <person name="Ohm R."/>
            <person name="Martin F."/>
            <person name="Silar P."/>
            <person name="Natvig D."/>
            <person name="Lalanne C."/>
            <person name="Gautier V."/>
            <person name="Ament-Velasquez S.L."/>
            <person name="Kruys A."/>
            <person name="Hutchinson M.I."/>
            <person name="Powell A.J."/>
            <person name="Barry K."/>
            <person name="Miller A.N."/>
            <person name="Grigoriev I.V."/>
            <person name="Debuchy R."/>
            <person name="Gladieux P."/>
            <person name="Thoren M.H."/>
            <person name="Johannesson H."/>
        </authorList>
    </citation>
    <scope>NUCLEOTIDE SEQUENCE</scope>
    <source>
        <strain evidence="1">PSN4</strain>
    </source>
</reference>
<dbReference type="SUPFAM" id="SSF53474">
    <property type="entry name" value="alpha/beta-Hydrolases"/>
    <property type="match status" value="1"/>
</dbReference>
<dbReference type="Pfam" id="PF05705">
    <property type="entry name" value="DUF829"/>
    <property type="match status" value="1"/>
</dbReference>
<name>A0AAJ0B1Z1_9PEZI</name>
<evidence type="ECO:0000313" key="1">
    <source>
        <dbReference type="EMBL" id="KAK1750166.1"/>
    </source>
</evidence>
<dbReference type="AlphaFoldDB" id="A0AAJ0B1Z1"/>
<gene>
    <name evidence="1" type="ORF">QBC47DRAFT_394718</name>
</gene>
<evidence type="ECO:0000313" key="2">
    <source>
        <dbReference type="Proteomes" id="UP001239445"/>
    </source>
</evidence>
<dbReference type="PANTHER" id="PTHR12265">
    <property type="entry name" value="TRANSMEMBRANE PROTEIN 53"/>
    <property type="match status" value="1"/>
</dbReference>
<organism evidence="1 2">
    <name type="scientific">Echria macrotheca</name>
    <dbReference type="NCBI Taxonomy" id="438768"/>
    <lineage>
        <taxon>Eukaryota</taxon>
        <taxon>Fungi</taxon>
        <taxon>Dikarya</taxon>
        <taxon>Ascomycota</taxon>
        <taxon>Pezizomycotina</taxon>
        <taxon>Sordariomycetes</taxon>
        <taxon>Sordariomycetidae</taxon>
        <taxon>Sordariales</taxon>
        <taxon>Schizotheciaceae</taxon>
        <taxon>Echria</taxon>
    </lineage>
</organism>
<dbReference type="Proteomes" id="UP001239445">
    <property type="component" value="Unassembled WGS sequence"/>
</dbReference>
<sequence>MSNTGGINYAATLNAYHARHALPLPHDLVVLDSTPGSTDFFPNITRWSRAMAIGASKALPAFVPFVLTQAVAASFLGAMHLTSWLVGRVSAADFSVDAVNNPALAGLGTRRLYLYSREDDIIHWEDIEKHAARAVEVGYGVDAHVFEGTPHVGHMRAHPDRYWAGIKTNWDKVCKGEP</sequence>
<dbReference type="PANTHER" id="PTHR12265:SF14">
    <property type="entry name" value="INDOLE-DITERPENE BIOSYNTHESIS PROTEIN PAXU"/>
    <property type="match status" value="1"/>
</dbReference>
<dbReference type="EMBL" id="MU839849">
    <property type="protein sequence ID" value="KAK1750166.1"/>
    <property type="molecule type" value="Genomic_DNA"/>
</dbReference>
<protein>
    <submittedName>
        <fullName evidence="1">Uncharacterized protein</fullName>
    </submittedName>
</protein>
<comment type="caution">
    <text evidence="1">The sequence shown here is derived from an EMBL/GenBank/DDBJ whole genome shotgun (WGS) entry which is preliminary data.</text>
</comment>
<keyword evidence="2" id="KW-1185">Reference proteome</keyword>
<dbReference type="InterPro" id="IPR008547">
    <property type="entry name" value="DUF829_TMEM53"/>
</dbReference>